<dbReference type="AlphaFoldDB" id="A0A0W8I3V3"/>
<protein>
    <recommendedName>
        <fullName evidence="1">VOC domain-containing protein</fullName>
    </recommendedName>
</protein>
<dbReference type="InterPro" id="IPR037523">
    <property type="entry name" value="VOC_core"/>
</dbReference>
<dbReference type="EMBL" id="LQBK01000039">
    <property type="protein sequence ID" value="KUG52585.1"/>
    <property type="molecule type" value="Genomic_DNA"/>
</dbReference>
<evidence type="ECO:0000259" key="1">
    <source>
        <dbReference type="PROSITE" id="PS51819"/>
    </source>
</evidence>
<dbReference type="InterPro" id="IPR004360">
    <property type="entry name" value="Glyas_Fos-R_dOase_dom"/>
</dbReference>
<evidence type="ECO:0000313" key="2">
    <source>
        <dbReference type="EMBL" id="KUG52585.1"/>
    </source>
</evidence>
<dbReference type="PROSITE" id="PS51819">
    <property type="entry name" value="VOC"/>
    <property type="match status" value="2"/>
</dbReference>
<name>A0A0W8I3V3_KOCRO</name>
<organism evidence="2 3">
    <name type="scientific">Kocuria rosea subsp. polaris</name>
    <dbReference type="NCBI Taxonomy" id="136273"/>
    <lineage>
        <taxon>Bacteria</taxon>
        <taxon>Bacillati</taxon>
        <taxon>Actinomycetota</taxon>
        <taxon>Actinomycetes</taxon>
        <taxon>Micrococcales</taxon>
        <taxon>Micrococcaceae</taxon>
        <taxon>Kocuria</taxon>
    </lineage>
</organism>
<dbReference type="Proteomes" id="UP000053512">
    <property type="component" value="Unassembled WGS sequence"/>
</dbReference>
<evidence type="ECO:0000313" key="3">
    <source>
        <dbReference type="Proteomes" id="UP000053512"/>
    </source>
</evidence>
<feature type="domain" description="VOC" evidence="1">
    <location>
        <begin position="8"/>
        <end position="119"/>
    </location>
</feature>
<sequence>MSWGLISEMGHVGIQTTDLDASVWDATQLLGLRVTERAGDAVYLAAGEVHHELVYRESDVNGVDSLGLVARDGDALKTIRRRVQDENLEVLSELPRTAGVEDGFSFVGPEGYVFEITVGRQTDVAAQKGFGPDRYGHINFHPRSSRSMMQFLQRVLDFRLSDVIGDDYAYFMRCNPDHHGIALLPGKGTFHHHAWQTQSVADLAKLGDRLNKVGRDLIWGPVRHGAGHNIAAYYVEHSGAVVELYTDLEQIYDDNREPIVWGAEDNWWNMWSDYRPLDFRDFGIPPVVRRLTSA</sequence>
<reference evidence="3" key="1">
    <citation type="submission" date="2015-12" db="EMBL/GenBank/DDBJ databases">
        <authorList>
            <person name="Nair G.R."/>
            <person name="Kaur G."/>
            <person name="Mayilraj S."/>
        </authorList>
    </citation>
    <scope>NUCLEOTIDE SEQUENCE [LARGE SCALE GENOMIC DNA]</scope>
    <source>
        <strain evidence="3">CD08_4</strain>
    </source>
</reference>
<dbReference type="SUPFAM" id="SSF54593">
    <property type="entry name" value="Glyoxalase/Bleomycin resistance protein/Dihydroxybiphenyl dioxygenase"/>
    <property type="match status" value="1"/>
</dbReference>
<dbReference type="Gene3D" id="3.10.180.10">
    <property type="entry name" value="2,3-Dihydroxybiphenyl 1,2-Dioxygenase, domain 1"/>
    <property type="match status" value="2"/>
</dbReference>
<accession>A0A0W8I3V3</accession>
<dbReference type="InterPro" id="IPR029068">
    <property type="entry name" value="Glyas_Bleomycin-R_OHBP_Dase"/>
</dbReference>
<dbReference type="RefSeq" id="WP_058875130.1">
    <property type="nucleotide sequence ID" value="NZ_LQBK01000039.1"/>
</dbReference>
<dbReference type="OrthoDB" id="3827654at2"/>
<comment type="caution">
    <text evidence="2">The sequence shown here is derived from an EMBL/GenBank/DDBJ whole genome shotgun (WGS) entry which is preliminary data.</text>
</comment>
<gene>
    <name evidence="2" type="ORF">AVL61_13570</name>
</gene>
<feature type="domain" description="VOC" evidence="1">
    <location>
        <begin position="134"/>
        <end position="247"/>
    </location>
</feature>
<dbReference type="Pfam" id="PF00903">
    <property type="entry name" value="Glyoxalase"/>
    <property type="match status" value="2"/>
</dbReference>
<proteinExistence type="predicted"/>